<dbReference type="VEuPathDB" id="FungiDB:BD410DRAFT_844975"/>
<feature type="compositionally biased region" description="Polar residues" evidence="1">
    <location>
        <begin position="1"/>
        <end position="10"/>
    </location>
</feature>
<name>A0A4Y7PJN6_9AGAM</name>
<dbReference type="AlphaFoldDB" id="A0A4Y7PJN6"/>
<gene>
    <name evidence="2" type="ORF">BD410DRAFT_844975</name>
</gene>
<organism evidence="2 3">
    <name type="scientific">Rickenella mellea</name>
    <dbReference type="NCBI Taxonomy" id="50990"/>
    <lineage>
        <taxon>Eukaryota</taxon>
        <taxon>Fungi</taxon>
        <taxon>Dikarya</taxon>
        <taxon>Basidiomycota</taxon>
        <taxon>Agaricomycotina</taxon>
        <taxon>Agaricomycetes</taxon>
        <taxon>Hymenochaetales</taxon>
        <taxon>Rickenellaceae</taxon>
        <taxon>Rickenella</taxon>
    </lineage>
</organism>
<feature type="compositionally biased region" description="Basic and acidic residues" evidence="1">
    <location>
        <begin position="73"/>
        <end position="83"/>
    </location>
</feature>
<sequence>MARGSCTTRTSSPDESPAPPPPVYTPTTPNPVGPDVNPLSQLETTTCEPATVETETAQPSPVNIPGQRNRPPRASDAESEHRIRYLNPPTNHNKWLARDPEEVIDEVAVTRSLLTRVQSIFVDPSYKTFPLVLRFEVPMESSYRSRYRTLVELGKLYWGRSIKTYYPQDVPRTASFRFRQLYEALEQAITPDIYLLSDNCSYVYGPNIEGLKKFTNRISNLQSFYAPYLDKRLLNTCHIPVWGKYGVEEEWNKVYTYWDYQTLQTTFVAETMDYFHEFYAALDLSAPSFKLDDED</sequence>
<feature type="region of interest" description="Disordered" evidence="1">
    <location>
        <begin position="1"/>
        <end position="92"/>
    </location>
</feature>
<feature type="compositionally biased region" description="Pro residues" evidence="1">
    <location>
        <begin position="16"/>
        <end position="32"/>
    </location>
</feature>
<evidence type="ECO:0000313" key="3">
    <source>
        <dbReference type="Proteomes" id="UP000294933"/>
    </source>
</evidence>
<protein>
    <submittedName>
        <fullName evidence="2">Uncharacterized protein</fullName>
    </submittedName>
</protein>
<reference evidence="2 3" key="1">
    <citation type="submission" date="2018-06" db="EMBL/GenBank/DDBJ databases">
        <title>A transcriptomic atlas of mushroom development highlights an independent origin of complex multicellularity.</title>
        <authorList>
            <consortium name="DOE Joint Genome Institute"/>
            <person name="Krizsan K."/>
            <person name="Almasi E."/>
            <person name="Merenyi Z."/>
            <person name="Sahu N."/>
            <person name="Viragh M."/>
            <person name="Koszo T."/>
            <person name="Mondo S."/>
            <person name="Kiss B."/>
            <person name="Balint B."/>
            <person name="Kues U."/>
            <person name="Barry K."/>
            <person name="Hegedus J.C."/>
            <person name="Henrissat B."/>
            <person name="Johnson J."/>
            <person name="Lipzen A."/>
            <person name="Ohm R."/>
            <person name="Nagy I."/>
            <person name="Pangilinan J."/>
            <person name="Yan J."/>
            <person name="Xiong Y."/>
            <person name="Grigoriev I.V."/>
            <person name="Hibbett D.S."/>
            <person name="Nagy L.G."/>
        </authorList>
    </citation>
    <scope>NUCLEOTIDE SEQUENCE [LARGE SCALE GENOMIC DNA]</scope>
    <source>
        <strain evidence="2 3">SZMC22713</strain>
    </source>
</reference>
<accession>A0A4Y7PJN6</accession>
<evidence type="ECO:0000313" key="2">
    <source>
        <dbReference type="EMBL" id="TDL15694.1"/>
    </source>
</evidence>
<feature type="compositionally biased region" description="Polar residues" evidence="1">
    <location>
        <begin position="38"/>
        <end position="61"/>
    </location>
</feature>
<dbReference type="Proteomes" id="UP000294933">
    <property type="component" value="Unassembled WGS sequence"/>
</dbReference>
<keyword evidence="3" id="KW-1185">Reference proteome</keyword>
<proteinExistence type="predicted"/>
<dbReference type="EMBL" id="ML170265">
    <property type="protein sequence ID" value="TDL15694.1"/>
    <property type="molecule type" value="Genomic_DNA"/>
</dbReference>
<evidence type="ECO:0000256" key="1">
    <source>
        <dbReference type="SAM" id="MobiDB-lite"/>
    </source>
</evidence>